<dbReference type="Proteomes" id="UP001187192">
    <property type="component" value="Unassembled WGS sequence"/>
</dbReference>
<reference evidence="1" key="1">
    <citation type="submission" date="2023-07" db="EMBL/GenBank/DDBJ databases">
        <title>draft genome sequence of fig (Ficus carica).</title>
        <authorList>
            <person name="Takahashi T."/>
            <person name="Nishimura K."/>
        </authorList>
    </citation>
    <scope>NUCLEOTIDE SEQUENCE</scope>
</reference>
<proteinExistence type="predicted"/>
<protein>
    <submittedName>
        <fullName evidence="1">Uncharacterized protein</fullName>
    </submittedName>
</protein>
<accession>A0AA88ACG6</accession>
<evidence type="ECO:0000313" key="1">
    <source>
        <dbReference type="EMBL" id="GMN48397.1"/>
    </source>
</evidence>
<comment type="caution">
    <text evidence="1">The sequence shown here is derived from an EMBL/GenBank/DDBJ whole genome shotgun (WGS) entry which is preliminary data.</text>
</comment>
<sequence>MVGRGRSLKALFNGTDGNGGCFTTAEPGSATPQVRKVRDLMIAISNFSSDSAI</sequence>
<organism evidence="1 2">
    <name type="scientific">Ficus carica</name>
    <name type="common">Common fig</name>
    <dbReference type="NCBI Taxonomy" id="3494"/>
    <lineage>
        <taxon>Eukaryota</taxon>
        <taxon>Viridiplantae</taxon>
        <taxon>Streptophyta</taxon>
        <taxon>Embryophyta</taxon>
        <taxon>Tracheophyta</taxon>
        <taxon>Spermatophyta</taxon>
        <taxon>Magnoliopsida</taxon>
        <taxon>eudicotyledons</taxon>
        <taxon>Gunneridae</taxon>
        <taxon>Pentapetalae</taxon>
        <taxon>rosids</taxon>
        <taxon>fabids</taxon>
        <taxon>Rosales</taxon>
        <taxon>Moraceae</taxon>
        <taxon>Ficeae</taxon>
        <taxon>Ficus</taxon>
    </lineage>
</organism>
<dbReference type="AlphaFoldDB" id="A0AA88ACG6"/>
<evidence type="ECO:0000313" key="2">
    <source>
        <dbReference type="Proteomes" id="UP001187192"/>
    </source>
</evidence>
<keyword evidence="2" id="KW-1185">Reference proteome</keyword>
<dbReference type="EMBL" id="BTGU01000028">
    <property type="protein sequence ID" value="GMN48397.1"/>
    <property type="molecule type" value="Genomic_DNA"/>
</dbReference>
<name>A0AA88ACG6_FICCA</name>
<gene>
    <name evidence="1" type="ORF">TIFTF001_017572</name>
</gene>